<gene>
    <name evidence="2" type="ORF">EVOR1521_LOCUS19941</name>
</gene>
<evidence type="ECO:0000313" key="2">
    <source>
        <dbReference type="EMBL" id="CAJ1395521.1"/>
    </source>
</evidence>
<feature type="region of interest" description="Disordered" evidence="1">
    <location>
        <begin position="480"/>
        <end position="556"/>
    </location>
</feature>
<keyword evidence="3" id="KW-1185">Reference proteome</keyword>
<dbReference type="AlphaFoldDB" id="A0AA36IZ36"/>
<reference evidence="2" key="1">
    <citation type="submission" date="2023-08" db="EMBL/GenBank/DDBJ databases">
        <authorList>
            <person name="Chen Y."/>
            <person name="Shah S."/>
            <person name="Dougan E. K."/>
            <person name="Thang M."/>
            <person name="Chan C."/>
        </authorList>
    </citation>
    <scope>NUCLEOTIDE SEQUENCE</scope>
</reference>
<feature type="compositionally biased region" description="Basic and acidic residues" evidence="1">
    <location>
        <begin position="484"/>
        <end position="497"/>
    </location>
</feature>
<evidence type="ECO:0000256" key="1">
    <source>
        <dbReference type="SAM" id="MobiDB-lite"/>
    </source>
</evidence>
<evidence type="ECO:0000313" key="3">
    <source>
        <dbReference type="Proteomes" id="UP001178507"/>
    </source>
</evidence>
<sequence>MAAAAQALTVLPLDGLCETCKPVAGFATSARLADCNGFETDCIRRLNSTSADDIVPVDEIMALAQEVGRERLHDAALRGQKWMDRFAKAHCDTWEATAFGGLRERLKELKASGQVLLVHSDQLEDGIGARFKKALELVAAALLLGFDGAALAMPAAGGLLHPSSSWQHGPVWCHESPADGPERQDPFAPQYPLRCWRFDFQRDFLAQTEEPEGRILLWGSEGSPELSGSSSSPRFACLHLTGELEGPPWQFLQKMQKEVPSVKQDLQRLFRSARNFAAVGQVIPTRREASCGYGNSYRHVSMHVRRGDVGDASGYALTQQLGAAGFTRWLCALANAITVPGEKLGLHVFTEAGRSRGSLRRAGLPGFVLDPTEEDDLTMFHTLARLEALWHVLHVAPSCERVMPEVHIIVNNNPREALLCMARAAALVKQVGVWGSLTGRWSGQQSWAFPRPTEAECIWHVAWVCGVPLRPSKPFLTLEPEQCEPEKREVRSADKMDGSTAAGDDSVASERSSETGSELKELHLRKTLSSSAKGALGVKRETSPQRSASMASSPRIPSLTAALGHAASRTLLRQASGPLTSPLYAYRAESPVARAPPASPPVPRMAPPSPPVPRMWYPTMMTQQVQPVQHLLQPAQMVQPPQQRPLPQPLHLQLCSIALFTKLQAQSKVVPPIVKQDTSEAALDQAAAQVVW</sequence>
<name>A0AA36IZ36_9DINO</name>
<organism evidence="2 3">
    <name type="scientific">Effrenium voratum</name>
    <dbReference type="NCBI Taxonomy" id="2562239"/>
    <lineage>
        <taxon>Eukaryota</taxon>
        <taxon>Sar</taxon>
        <taxon>Alveolata</taxon>
        <taxon>Dinophyceae</taxon>
        <taxon>Suessiales</taxon>
        <taxon>Symbiodiniaceae</taxon>
        <taxon>Effrenium</taxon>
    </lineage>
</organism>
<dbReference type="EMBL" id="CAUJNA010003190">
    <property type="protein sequence ID" value="CAJ1395521.1"/>
    <property type="molecule type" value="Genomic_DNA"/>
</dbReference>
<proteinExistence type="predicted"/>
<accession>A0AA36IZ36</accession>
<protein>
    <submittedName>
        <fullName evidence="2">Uncharacterized protein</fullName>
    </submittedName>
</protein>
<dbReference type="Proteomes" id="UP001178507">
    <property type="component" value="Unassembled WGS sequence"/>
</dbReference>
<feature type="compositionally biased region" description="Basic and acidic residues" evidence="1">
    <location>
        <begin position="511"/>
        <end position="524"/>
    </location>
</feature>
<comment type="caution">
    <text evidence="2">The sequence shown here is derived from an EMBL/GenBank/DDBJ whole genome shotgun (WGS) entry which is preliminary data.</text>
</comment>